<organism evidence="3 4">
    <name type="scientific">Cronartium quercuum f. sp. fusiforme G11</name>
    <dbReference type="NCBI Taxonomy" id="708437"/>
    <lineage>
        <taxon>Eukaryota</taxon>
        <taxon>Fungi</taxon>
        <taxon>Dikarya</taxon>
        <taxon>Basidiomycota</taxon>
        <taxon>Pucciniomycotina</taxon>
        <taxon>Pucciniomycetes</taxon>
        <taxon>Pucciniales</taxon>
        <taxon>Coleosporiaceae</taxon>
        <taxon>Cronartium</taxon>
    </lineage>
</organism>
<dbReference type="InterPro" id="IPR003163">
    <property type="entry name" value="Tscrpt_reg_HTH_APSES-type"/>
</dbReference>
<feature type="region of interest" description="Disordered" evidence="1">
    <location>
        <begin position="284"/>
        <end position="306"/>
    </location>
</feature>
<dbReference type="InterPro" id="IPR051642">
    <property type="entry name" value="SWI6-like"/>
</dbReference>
<dbReference type="InterPro" id="IPR036887">
    <property type="entry name" value="HTH_APSES_sf"/>
</dbReference>
<feature type="compositionally biased region" description="Basic residues" evidence="1">
    <location>
        <begin position="533"/>
        <end position="546"/>
    </location>
</feature>
<feature type="compositionally biased region" description="Polar residues" evidence="1">
    <location>
        <begin position="289"/>
        <end position="301"/>
    </location>
</feature>
<feature type="compositionally biased region" description="Low complexity" evidence="1">
    <location>
        <begin position="518"/>
        <end position="532"/>
    </location>
</feature>
<feature type="region of interest" description="Disordered" evidence="1">
    <location>
        <begin position="376"/>
        <end position="407"/>
    </location>
</feature>
<feature type="region of interest" description="Disordered" evidence="1">
    <location>
        <begin position="586"/>
        <end position="619"/>
    </location>
</feature>
<comment type="caution">
    <text evidence="3">The sequence shown here is derived from an EMBL/GenBank/DDBJ whole genome shotgun (WGS) entry which is preliminary data.</text>
</comment>
<dbReference type="GO" id="GO:0033309">
    <property type="term" value="C:SBF transcription complex"/>
    <property type="evidence" value="ECO:0007669"/>
    <property type="project" value="TreeGrafter"/>
</dbReference>
<sequence length="619" mass="67309">MATASTPTFSAPMSIQPPRTVHALVNEEAKAAPPVRLYPSQHRVSMTRYATSTDPRGYIPVFEYPLNGQYIMIDCETGMVHFTGIWKALGHTKADVVKLVESDPTIAPYLRKVRGGYLKIQGTWLPFDTARTLARRVAWQIRYELIPLFGPEFPDTCLGPGEPGFGQLLLSAPKPRGRRGAKKAASAVENSRSKALPASQGHLGTALPYSYPSPDLSAPRQPTHGHYRSEGLGPVPVYTSHVPQARYSPYTRVPSHGITQLEPLPSLVQPHQARPPLPQCDSMYGPSHPYQNPGTRNSLGSTAEPMGSPFNGYFPPGSTVRSSSVHMHNPHQLPSMRNIEQQPTSGNFFETYRGPDSFEALSNRWLGSEPGGCVGTGLSDNTLNGDTHGARRISSTPTMMSGRRDGPSNPMDQYSFPEHMHSVSQQRQNYPNQNCERGLSYHFDQTYESEFSSGLMPEGVNRRPSSAPDYAPNGIYDPTYSSDAQNHPQTQNGDEVNACTNGLMGSPNSHSSHVATGTTPKSPSPSSASTSTHLHHSHHRHSHRSSQHTLGGFSSTGNINGPPGQADDVNQFSVLTSPAHIEIGVASPGKFSNTLNHSESEWNTTRSTACVSPKHTLSN</sequence>
<dbReference type="SUPFAM" id="SSF54616">
    <property type="entry name" value="DNA-binding domain of Mlu1-box binding protein MBP1"/>
    <property type="match status" value="1"/>
</dbReference>
<feature type="domain" description="HTH APSES-type" evidence="2">
    <location>
        <begin position="48"/>
        <end position="160"/>
    </location>
</feature>
<dbReference type="PANTHER" id="PTHR43828">
    <property type="entry name" value="ASPARAGINASE"/>
    <property type="match status" value="1"/>
</dbReference>
<name>A0A9P6TDB4_9BASI</name>
<protein>
    <recommendedName>
        <fullName evidence="2">HTH APSES-type domain-containing protein</fullName>
    </recommendedName>
</protein>
<feature type="compositionally biased region" description="Polar residues" evidence="1">
    <location>
        <begin position="590"/>
        <end position="619"/>
    </location>
</feature>
<dbReference type="EMBL" id="MU167247">
    <property type="protein sequence ID" value="KAG0147520.1"/>
    <property type="molecule type" value="Genomic_DNA"/>
</dbReference>
<dbReference type="PROSITE" id="PS51299">
    <property type="entry name" value="HTH_APSES"/>
    <property type="match status" value="1"/>
</dbReference>
<dbReference type="FunFam" id="3.10.260.10:FF:000005">
    <property type="entry name" value="Transcriptional repressor, putative"/>
    <property type="match status" value="1"/>
</dbReference>
<gene>
    <name evidence="3" type="ORF">CROQUDRAFT_722285</name>
</gene>
<evidence type="ECO:0000256" key="1">
    <source>
        <dbReference type="SAM" id="MobiDB-lite"/>
    </source>
</evidence>
<dbReference type="GO" id="GO:0030907">
    <property type="term" value="C:MBF transcription complex"/>
    <property type="evidence" value="ECO:0007669"/>
    <property type="project" value="TreeGrafter"/>
</dbReference>
<feature type="region of interest" description="Disordered" evidence="1">
    <location>
        <begin position="453"/>
        <end position="570"/>
    </location>
</feature>
<dbReference type="OrthoDB" id="5562739at2759"/>
<evidence type="ECO:0000259" key="2">
    <source>
        <dbReference type="PROSITE" id="PS51299"/>
    </source>
</evidence>
<evidence type="ECO:0000313" key="3">
    <source>
        <dbReference type="EMBL" id="KAG0147520.1"/>
    </source>
</evidence>
<dbReference type="PANTHER" id="PTHR43828:SF5">
    <property type="entry name" value="TRANSCRIPTIONAL REPRESSOR XBP1"/>
    <property type="match status" value="1"/>
</dbReference>
<keyword evidence="4" id="KW-1185">Reference proteome</keyword>
<dbReference type="GO" id="GO:0000981">
    <property type="term" value="F:DNA-binding transcription factor activity, RNA polymerase II-specific"/>
    <property type="evidence" value="ECO:0007669"/>
    <property type="project" value="UniProtKB-ARBA"/>
</dbReference>
<accession>A0A9P6TDB4</accession>
<feature type="compositionally biased region" description="Polar residues" evidence="1">
    <location>
        <begin position="506"/>
        <end position="517"/>
    </location>
</feature>
<reference evidence="3" key="1">
    <citation type="submission" date="2013-11" db="EMBL/GenBank/DDBJ databases">
        <title>Genome sequence of the fusiform rust pathogen reveals effectors for host alternation and coevolution with pine.</title>
        <authorList>
            <consortium name="DOE Joint Genome Institute"/>
            <person name="Smith K."/>
            <person name="Pendleton A."/>
            <person name="Kubisiak T."/>
            <person name="Anderson C."/>
            <person name="Salamov A."/>
            <person name="Aerts A."/>
            <person name="Riley R."/>
            <person name="Clum A."/>
            <person name="Lindquist E."/>
            <person name="Ence D."/>
            <person name="Campbell M."/>
            <person name="Kronenberg Z."/>
            <person name="Feau N."/>
            <person name="Dhillon B."/>
            <person name="Hamelin R."/>
            <person name="Burleigh J."/>
            <person name="Smith J."/>
            <person name="Yandell M."/>
            <person name="Nelson C."/>
            <person name="Grigoriev I."/>
            <person name="Davis J."/>
        </authorList>
    </citation>
    <scope>NUCLEOTIDE SEQUENCE</scope>
    <source>
        <strain evidence="3">G11</strain>
    </source>
</reference>
<dbReference type="Gene3D" id="3.10.260.10">
    <property type="entry name" value="Transcription regulator HTH, APSES-type DNA-binding domain"/>
    <property type="match status" value="1"/>
</dbReference>
<dbReference type="Proteomes" id="UP000886653">
    <property type="component" value="Unassembled WGS sequence"/>
</dbReference>
<feature type="region of interest" description="Disordered" evidence="1">
    <location>
        <begin position="171"/>
        <end position="234"/>
    </location>
</feature>
<feature type="compositionally biased region" description="Polar residues" evidence="1">
    <location>
        <begin position="479"/>
        <end position="500"/>
    </location>
</feature>
<dbReference type="AlphaFoldDB" id="A0A9P6TDB4"/>
<proteinExistence type="predicted"/>
<dbReference type="GO" id="GO:0003677">
    <property type="term" value="F:DNA binding"/>
    <property type="evidence" value="ECO:0007669"/>
    <property type="project" value="InterPro"/>
</dbReference>
<evidence type="ECO:0000313" key="4">
    <source>
        <dbReference type="Proteomes" id="UP000886653"/>
    </source>
</evidence>